<keyword evidence="1 6" id="KW-0378">Hydrolase</keyword>
<dbReference type="InterPro" id="IPR037522">
    <property type="entry name" value="HD_GYP_dom"/>
</dbReference>
<dbReference type="PROSITE" id="PS50110">
    <property type="entry name" value="RESPONSE_REGULATORY"/>
    <property type="match status" value="1"/>
</dbReference>
<dbReference type="Pfam" id="PF13487">
    <property type="entry name" value="HD_5"/>
    <property type="match status" value="1"/>
</dbReference>
<feature type="domain" description="HD" evidence="4">
    <location>
        <begin position="339"/>
        <end position="463"/>
    </location>
</feature>
<evidence type="ECO:0000259" key="4">
    <source>
        <dbReference type="PROSITE" id="PS51831"/>
    </source>
</evidence>
<evidence type="ECO:0000313" key="7">
    <source>
        <dbReference type="Proteomes" id="UP000028702"/>
    </source>
</evidence>
<dbReference type="Gene3D" id="3.40.50.2300">
    <property type="match status" value="1"/>
</dbReference>
<dbReference type="InterPro" id="IPR011006">
    <property type="entry name" value="CheY-like_superfamily"/>
</dbReference>
<dbReference type="GO" id="GO:0000160">
    <property type="term" value="P:phosphorelay signal transduction system"/>
    <property type="evidence" value="ECO:0007669"/>
    <property type="project" value="InterPro"/>
</dbReference>
<dbReference type="Pfam" id="PF11849">
    <property type="entry name" value="DUF3369"/>
    <property type="match status" value="1"/>
</dbReference>
<evidence type="ECO:0000259" key="5">
    <source>
        <dbReference type="PROSITE" id="PS51832"/>
    </source>
</evidence>
<feature type="modified residue" description="4-aspartylphosphate" evidence="2">
    <location>
        <position position="82"/>
    </location>
</feature>
<dbReference type="SMART" id="SM00448">
    <property type="entry name" value="REC"/>
    <property type="match status" value="1"/>
</dbReference>
<dbReference type="PROSITE" id="PS51832">
    <property type="entry name" value="HD_GYP"/>
    <property type="match status" value="1"/>
</dbReference>
<keyword evidence="7" id="KW-1185">Reference proteome</keyword>
<accession>A0A081BF67</accession>
<dbReference type="InterPro" id="IPR052020">
    <property type="entry name" value="Cyclic_di-GMP/3'3'-cGAMP_PDE"/>
</dbReference>
<dbReference type="GO" id="GO:0004112">
    <property type="term" value="F:cyclic-nucleotide phosphodiesterase activity"/>
    <property type="evidence" value="ECO:0007669"/>
    <property type="project" value="UniProtKB-ARBA"/>
</dbReference>
<dbReference type="STRING" id="1333998.M2A_3184"/>
<dbReference type="Pfam" id="PF00072">
    <property type="entry name" value="Response_reg"/>
    <property type="match status" value="1"/>
</dbReference>
<dbReference type="PANTHER" id="PTHR45228:SF9">
    <property type="entry name" value="3'3'-CGAMP-SPECIFIC PHOSPHODIESTERASE 2"/>
    <property type="match status" value="1"/>
</dbReference>
<dbReference type="GO" id="GO:0009214">
    <property type="term" value="P:cyclic nucleotide catabolic process"/>
    <property type="evidence" value="ECO:0007669"/>
    <property type="project" value="UniProtKB-ARBA"/>
</dbReference>
<dbReference type="SUPFAM" id="SSF109604">
    <property type="entry name" value="HD-domain/PDEase-like"/>
    <property type="match status" value="1"/>
</dbReference>
<dbReference type="InterPro" id="IPR021800">
    <property type="entry name" value="DUF3369"/>
</dbReference>
<dbReference type="InterPro" id="IPR006674">
    <property type="entry name" value="HD_domain"/>
</dbReference>
<evidence type="ECO:0000259" key="3">
    <source>
        <dbReference type="PROSITE" id="PS50110"/>
    </source>
</evidence>
<dbReference type="PROSITE" id="PS51831">
    <property type="entry name" value="HD"/>
    <property type="match status" value="1"/>
</dbReference>
<evidence type="ECO:0000256" key="2">
    <source>
        <dbReference type="PROSITE-ProRule" id="PRU00169"/>
    </source>
</evidence>
<feature type="domain" description="HD-GYP" evidence="5">
    <location>
        <begin position="317"/>
        <end position="514"/>
    </location>
</feature>
<organism evidence="6 7">
    <name type="scientific">Tepidicaulis marinus</name>
    <dbReference type="NCBI Taxonomy" id="1333998"/>
    <lineage>
        <taxon>Bacteria</taxon>
        <taxon>Pseudomonadati</taxon>
        <taxon>Pseudomonadota</taxon>
        <taxon>Alphaproteobacteria</taxon>
        <taxon>Hyphomicrobiales</taxon>
        <taxon>Parvibaculaceae</taxon>
        <taxon>Tepidicaulis</taxon>
    </lineage>
</organism>
<dbReference type="Gene3D" id="1.10.3210.10">
    <property type="entry name" value="Hypothetical protein af1432"/>
    <property type="match status" value="1"/>
</dbReference>
<dbReference type="SMART" id="SM00471">
    <property type="entry name" value="HDc"/>
    <property type="match status" value="1"/>
</dbReference>
<dbReference type="Proteomes" id="UP000028702">
    <property type="component" value="Unassembled WGS sequence"/>
</dbReference>
<proteinExistence type="predicted"/>
<dbReference type="InterPro" id="IPR003607">
    <property type="entry name" value="HD/PDEase_dom"/>
</dbReference>
<dbReference type="CDD" id="cd00077">
    <property type="entry name" value="HDc"/>
    <property type="match status" value="1"/>
</dbReference>
<dbReference type="SUPFAM" id="SSF52172">
    <property type="entry name" value="CheY-like"/>
    <property type="match status" value="1"/>
</dbReference>
<sequence>MTLAPSEDRFLFAEERPAEVAQHGVWKILIVDDEPEVHSVTRLALHDVVFAGRGLELISAHSAAEAEEVLHRHGDIAVILLDVVMETDNAGLELIRRIRDTMRNSATRIILRTGQPGQAPESDVIIRYDINDYREKTDLTSSHLFTAIYGALRAYRDINALEHHQDGLEEVIAATSALFECQTLRAFTRTAEDRFPKLLAKTTAGKFTNIDMIWARRINKDGFDVIAATGSLRPLAGCTKFADLPEMLIQRFEELEKAGSLVNGTWLGGLYRESSTLEYVFYMEGLHALTPTDRNLLDVYMRQATSAFDNLVLTQQIDETQREIVYRLGEAVESRSQETGNHVKRVAEISRLIARGAGLSPRDCDIIFYASPLHDVGKIAIPDAILNKAGKLTPEEWEIMKTHAIKGYEMLSNSERPILKAAAVIARDHHEKWDGSGYPEGRRGEEIDIMGRITAVADVFDALGSDRCYKKAWPLDDVLALFRHERGKHFDPHLVDILFDNLEAVTEIQQRYSD</sequence>
<dbReference type="PANTHER" id="PTHR45228">
    <property type="entry name" value="CYCLIC DI-GMP PHOSPHODIESTERASE TM_0186-RELATED"/>
    <property type="match status" value="1"/>
</dbReference>
<evidence type="ECO:0000256" key="1">
    <source>
        <dbReference type="ARBA" id="ARBA00022801"/>
    </source>
</evidence>
<evidence type="ECO:0000313" key="6">
    <source>
        <dbReference type="EMBL" id="GAK46685.1"/>
    </source>
</evidence>
<gene>
    <name evidence="6" type="ORF">M2A_3184</name>
</gene>
<reference evidence="6 7" key="1">
    <citation type="submission" date="2014-07" db="EMBL/GenBank/DDBJ databases">
        <title>Tepidicaulis marinum gen. nov., sp. nov., a novel marine bacterium denitrifying nitrate to nitrous oxide strictly under microaerobic conditions.</title>
        <authorList>
            <person name="Takeuchi M."/>
            <person name="Yamagishi T."/>
            <person name="Kamagata Y."/>
            <person name="Oshima K."/>
            <person name="Hattori M."/>
            <person name="Katayama T."/>
            <person name="Hanada S."/>
            <person name="Tamaki H."/>
            <person name="Marumo K."/>
            <person name="Maeda H."/>
            <person name="Nedachi M."/>
            <person name="Iwasaki W."/>
            <person name="Suwa Y."/>
            <person name="Sakata S."/>
        </authorList>
    </citation>
    <scope>NUCLEOTIDE SEQUENCE [LARGE SCALE GENOMIC DNA]</scope>
    <source>
        <strain evidence="6 7">MA2</strain>
    </source>
</reference>
<feature type="domain" description="Response regulatory" evidence="3">
    <location>
        <begin position="27"/>
        <end position="151"/>
    </location>
</feature>
<name>A0A081BF67_9HYPH</name>
<dbReference type="eggNOG" id="COG3437">
    <property type="taxonomic scope" value="Bacteria"/>
</dbReference>
<dbReference type="EMBL" id="BBIO01000024">
    <property type="protein sequence ID" value="GAK46685.1"/>
    <property type="molecule type" value="Genomic_DNA"/>
</dbReference>
<dbReference type="AlphaFoldDB" id="A0A081BF67"/>
<comment type="caution">
    <text evidence="6">The sequence shown here is derived from an EMBL/GenBank/DDBJ whole genome shotgun (WGS) entry which is preliminary data.</text>
</comment>
<dbReference type="CDD" id="cd00156">
    <property type="entry name" value="REC"/>
    <property type="match status" value="1"/>
</dbReference>
<keyword evidence="2" id="KW-0597">Phosphoprotein</keyword>
<protein>
    <submittedName>
        <fullName evidence="6">Metal dependent phosphohydrolase</fullName>
    </submittedName>
</protein>
<dbReference type="InterPro" id="IPR001789">
    <property type="entry name" value="Sig_transdc_resp-reg_receiver"/>
</dbReference>
<dbReference type="FunFam" id="1.10.3210.10:FF:000018">
    <property type="entry name" value="Two-component system response regulator"/>
    <property type="match status" value="1"/>
</dbReference>